<name>A0A512DYB1_9PROT</name>
<dbReference type="EMBL" id="BJYZ01000026">
    <property type="protein sequence ID" value="GEO41180.1"/>
    <property type="molecule type" value="Genomic_DNA"/>
</dbReference>
<comment type="caution">
    <text evidence="4">The sequence shown here is derived from an EMBL/GenBank/DDBJ whole genome shotgun (WGS) entry which is preliminary data.</text>
</comment>
<protein>
    <submittedName>
        <fullName evidence="4">N-acetyltransferase</fullName>
    </submittedName>
</protein>
<dbReference type="Proteomes" id="UP000321523">
    <property type="component" value="Unassembled WGS sequence"/>
</dbReference>
<keyword evidence="5" id="KW-1185">Reference proteome</keyword>
<dbReference type="GO" id="GO:0016747">
    <property type="term" value="F:acyltransferase activity, transferring groups other than amino-acyl groups"/>
    <property type="evidence" value="ECO:0007669"/>
    <property type="project" value="InterPro"/>
</dbReference>
<evidence type="ECO:0000259" key="3">
    <source>
        <dbReference type="PROSITE" id="PS51186"/>
    </source>
</evidence>
<dbReference type="Gene3D" id="3.40.630.30">
    <property type="match status" value="1"/>
</dbReference>
<sequence>MIGRIRRARLDDAAAVAYVHVAGWRETYPGIVPARTLASMDVFSRTRYWAQVLDNKRNRTDIFLAEMPIDGEDRVIGFGVNGPEQVGLTDYSGEFHALYVLKVGQGQGLGTRLMTTMAAAMTLRGMTAASVWALRDNWKARRFYEKMGGKLVSDRPLMFDGTQVMEVAYGWGDITPLARRSEEVWR</sequence>
<dbReference type="AlphaFoldDB" id="A0A512DYB1"/>
<evidence type="ECO:0000256" key="2">
    <source>
        <dbReference type="ARBA" id="ARBA00023315"/>
    </source>
</evidence>
<keyword evidence="2" id="KW-0012">Acyltransferase</keyword>
<dbReference type="RefSeq" id="WP_044434095.1">
    <property type="nucleotide sequence ID" value="NZ_BJYZ01000026.1"/>
</dbReference>
<dbReference type="InterPro" id="IPR016181">
    <property type="entry name" value="Acyl_CoA_acyltransferase"/>
</dbReference>
<reference evidence="4 5" key="1">
    <citation type="submission" date="2019-07" db="EMBL/GenBank/DDBJ databases">
        <title>Whole genome shotgun sequence of Skermanella aerolata NBRC 106429.</title>
        <authorList>
            <person name="Hosoyama A."/>
            <person name="Uohara A."/>
            <person name="Ohji S."/>
            <person name="Ichikawa N."/>
        </authorList>
    </citation>
    <scope>NUCLEOTIDE SEQUENCE [LARGE SCALE GENOMIC DNA]</scope>
    <source>
        <strain evidence="4 5">NBRC 106429</strain>
    </source>
</reference>
<evidence type="ECO:0000256" key="1">
    <source>
        <dbReference type="ARBA" id="ARBA00022679"/>
    </source>
</evidence>
<feature type="domain" description="N-acetyltransferase" evidence="3">
    <location>
        <begin position="3"/>
        <end position="170"/>
    </location>
</feature>
<dbReference type="InterPro" id="IPR000182">
    <property type="entry name" value="GNAT_dom"/>
</dbReference>
<keyword evidence="1 4" id="KW-0808">Transferase</keyword>
<gene>
    <name evidence="4" type="ORF">SAE02_53280</name>
</gene>
<evidence type="ECO:0000313" key="5">
    <source>
        <dbReference type="Proteomes" id="UP000321523"/>
    </source>
</evidence>
<dbReference type="PROSITE" id="PS51186">
    <property type="entry name" value="GNAT"/>
    <property type="match status" value="1"/>
</dbReference>
<evidence type="ECO:0000313" key="4">
    <source>
        <dbReference type="EMBL" id="GEO41180.1"/>
    </source>
</evidence>
<dbReference type="PANTHER" id="PTHR43877">
    <property type="entry name" value="AMINOALKYLPHOSPHONATE N-ACETYLTRANSFERASE-RELATED-RELATED"/>
    <property type="match status" value="1"/>
</dbReference>
<dbReference type="Pfam" id="PF08445">
    <property type="entry name" value="FR47"/>
    <property type="match status" value="1"/>
</dbReference>
<organism evidence="4 5">
    <name type="scientific">Skermanella aerolata</name>
    <dbReference type="NCBI Taxonomy" id="393310"/>
    <lineage>
        <taxon>Bacteria</taxon>
        <taxon>Pseudomonadati</taxon>
        <taxon>Pseudomonadota</taxon>
        <taxon>Alphaproteobacteria</taxon>
        <taxon>Rhodospirillales</taxon>
        <taxon>Azospirillaceae</taxon>
        <taxon>Skermanella</taxon>
    </lineage>
</organism>
<dbReference type="InterPro" id="IPR050832">
    <property type="entry name" value="Bact_Acetyltransf"/>
</dbReference>
<dbReference type="CDD" id="cd04301">
    <property type="entry name" value="NAT_SF"/>
    <property type="match status" value="1"/>
</dbReference>
<dbReference type="InterPro" id="IPR013653">
    <property type="entry name" value="GCN5-like_dom"/>
</dbReference>
<accession>A0A512DYB1</accession>
<dbReference type="SUPFAM" id="SSF55729">
    <property type="entry name" value="Acyl-CoA N-acyltransferases (Nat)"/>
    <property type="match status" value="1"/>
</dbReference>
<proteinExistence type="predicted"/>